<dbReference type="InterPro" id="IPR036855">
    <property type="entry name" value="Znf_CCCH_sf"/>
</dbReference>
<feature type="compositionally biased region" description="Low complexity" evidence="6">
    <location>
        <begin position="1"/>
        <end position="18"/>
    </location>
</feature>
<dbReference type="Proteomes" id="UP000268162">
    <property type="component" value="Unassembled WGS sequence"/>
</dbReference>
<feature type="domain" description="C3H1-type" evidence="7">
    <location>
        <begin position="29"/>
        <end position="57"/>
    </location>
</feature>
<proteinExistence type="predicted"/>
<evidence type="ECO:0000256" key="5">
    <source>
        <dbReference type="PROSITE-ProRule" id="PRU00723"/>
    </source>
</evidence>
<dbReference type="EMBL" id="ML002220">
    <property type="protein sequence ID" value="RKP40202.1"/>
    <property type="molecule type" value="Genomic_DNA"/>
</dbReference>
<keyword evidence="3 5" id="KW-0863">Zinc-finger</keyword>
<keyword evidence="4 5" id="KW-0862">Zinc</keyword>
<evidence type="ECO:0000259" key="7">
    <source>
        <dbReference type="PROSITE" id="PS50103"/>
    </source>
</evidence>
<dbReference type="GO" id="GO:0003729">
    <property type="term" value="F:mRNA binding"/>
    <property type="evidence" value="ECO:0007669"/>
    <property type="project" value="InterPro"/>
</dbReference>
<evidence type="ECO:0000256" key="1">
    <source>
        <dbReference type="ARBA" id="ARBA00022723"/>
    </source>
</evidence>
<dbReference type="SUPFAM" id="SSF90229">
    <property type="entry name" value="CCCH zinc finger"/>
    <property type="match status" value="2"/>
</dbReference>
<evidence type="ECO:0000313" key="9">
    <source>
        <dbReference type="Proteomes" id="UP000268162"/>
    </source>
</evidence>
<protein>
    <recommendedName>
        <fullName evidence="7">C3H1-type domain-containing protein</fullName>
    </recommendedName>
</protein>
<feature type="region of interest" description="Disordered" evidence="6">
    <location>
        <begin position="1"/>
        <end position="21"/>
    </location>
</feature>
<gene>
    <name evidence="8" type="ORF">BJ085DRAFT_18778</name>
</gene>
<dbReference type="Gene3D" id="4.10.1000.10">
    <property type="entry name" value="Zinc finger, CCCH-type"/>
    <property type="match status" value="2"/>
</dbReference>
<dbReference type="FunFam" id="4.10.1000.10:FF:000001">
    <property type="entry name" value="zinc finger CCCH domain-containing protein 15-like"/>
    <property type="match status" value="1"/>
</dbReference>
<dbReference type="AlphaFoldDB" id="A0A4Q0A472"/>
<keyword evidence="1 5" id="KW-0479">Metal-binding</keyword>
<feature type="zinc finger region" description="C3H1-type" evidence="5">
    <location>
        <begin position="29"/>
        <end position="57"/>
    </location>
</feature>
<sequence length="92" mass="10780">MARRATTSSAPSTADSSPVLTADDEQSKLYKTELCRSYMDTGYCRYSNQCKFAHGEVDLRRRDRHPRYKSEICRSFWNHGTCRYGSRCDFRH</sequence>
<evidence type="ECO:0000256" key="6">
    <source>
        <dbReference type="SAM" id="MobiDB-lite"/>
    </source>
</evidence>
<evidence type="ECO:0000256" key="2">
    <source>
        <dbReference type="ARBA" id="ARBA00022737"/>
    </source>
</evidence>
<evidence type="ECO:0000313" key="8">
    <source>
        <dbReference type="EMBL" id="RKP40202.1"/>
    </source>
</evidence>
<dbReference type="PANTHER" id="PTHR12547:SF18">
    <property type="entry name" value="PROTEIN TIS11"/>
    <property type="match status" value="1"/>
</dbReference>
<organism evidence="8 9">
    <name type="scientific">Dimargaris cristalligena</name>
    <dbReference type="NCBI Taxonomy" id="215637"/>
    <lineage>
        <taxon>Eukaryota</taxon>
        <taxon>Fungi</taxon>
        <taxon>Fungi incertae sedis</taxon>
        <taxon>Zoopagomycota</taxon>
        <taxon>Kickxellomycotina</taxon>
        <taxon>Dimargaritomycetes</taxon>
        <taxon>Dimargaritales</taxon>
        <taxon>Dimargaritaceae</taxon>
        <taxon>Dimargaris</taxon>
    </lineage>
</organism>
<dbReference type="InterPro" id="IPR045877">
    <property type="entry name" value="ZFP36-like"/>
</dbReference>
<dbReference type="Pfam" id="PF00642">
    <property type="entry name" value="zf-CCCH"/>
    <property type="match status" value="2"/>
</dbReference>
<dbReference type="STRING" id="215637.A0A4Q0A472"/>
<dbReference type="SMART" id="SM00356">
    <property type="entry name" value="ZnF_C3H1"/>
    <property type="match status" value="2"/>
</dbReference>
<dbReference type="PROSITE" id="PS50103">
    <property type="entry name" value="ZF_C3H1"/>
    <property type="match status" value="2"/>
</dbReference>
<keyword evidence="2" id="KW-0677">Repeat</keyword>
<name>A0A4Q0A472_9FUNG</name>
<dbReference type="InterPro" id="IPR000571">
    <property type="entry name" value="Znf_CCCH"/>
</dbReference>
<dbReference type="PANTHER" id="PTHR12547">
    <property type="entry name" value="CCCH ZINC FINGER/TIS11-RELATED"/>
    <property type="match status" value="1"/>
</dbReference>
<feature type="non-terminal residue" evidence="8">
    <location>
        <position position="92"/>
    </location>
</feature>
<evidence type="ECO:0000256" key="3">
    <source>
        <dbReference type="ARBA" id="ARBA00022771"/>
    </source>
</evidence>
<keyword evidence="9" id="KW-1185">Reference proteome</keyword>
<evidence type="ECO:0000256" key="4">
    <source>
        <dbReference type="ARBA" id="ARBA00022833"/>
    </source>
</evidence>
<dbReference type="GO" id="GO:0008270">
    <property type="term" value="F:zinc ion binding"/>
    <property type="evidence" value="ECO:0007669"/>
    <property type="project" value="UniProtKB-KW"/>
</dbReference>
<reference evidence="9" key="1">
    <citation type="journal article" date="2018" name="Nat. Microbiol.">
        <title>Leveraging single-cell genomics to expand the fungal tree of life.</title>
        <authorList>
            <person name="Ahrendt S.R."/>
            <person name="Quandt C.A."/>
            <person name="Ciobanu D."/>
            <person name="Clum A."/>
            <person name="Salamov A."/>
            <person name="Andreopoulos B."/>
            <person name="Cheng J.F."/>
            <person name="Woyke T."/>
            <person name="Pelin A."/>
            <person name="Henrissat B."/>
            <person name="Reynolds N.K."/>
            <person name="Benny G.L."/>
            <person name="Smith M.E."/>
            <person name="James T.Y."/>
            <person name="Grigoriev I.V."/>
        </authorList>
    </citation>
    <scope>NUCLEOTIDE SEQUENCE [LARGE SCALE GENOMIC DNA]</scope>
    <source>
        <strain evidence="9">RSA 468</strain>
    </source>
</reference>
<feature type="domain" description="C3H1-type" evidence="7">
    <location>
        <begin position="67"/>
        <end position="92"/>
    </location>
</feature>
<feature type="zinc finger region" description="C3H1-type" evidence="5">
    <location>
        <begin position="67"/>
        <end position="92"/>
    </location>
</feature>
<accession>A0A4Q0A472</accession>